<evidence type="ECO:0000256" key="1">
    <source>
        <dbReference type="SAM" id="SignalP"/>
    </source>
</evidence>
<evidence type="ECO:0000313" key="2">
    <source>
        <dbReference type="EMBL" id="KAB0680004.1"/>
    </source>
</evidence>
<dbReference type="RefSeq" id="WP_150969695.1">
    <property type="nucleotide sequence ID" value="NZ_VZDO01000007.1"/>
</dbReference>
<feature type="chain" id="PRO_5030726625" evidence="1">
    <location>
        <begin position="23"/>
        <end position="310"/>
    </location>
</feature>
<organism evidence="2 3">
    <name type="scientific">Plantimonas leprariae</name>
    <dbReference type="NCBI Taxonomy" id="2615207"/>
    <lineage>
        <taxon>Bacteria</taxon>
        <taxon>Pseudomonadati</taxon>
        <taxon>Pseudomonadota</taxon>
        <taxon>Alphaproteobacteria</taxon>
        <taxon>Hyphomicrobiales</taxon>
        <taxon>Aurantimonadaceae</taxon>
        <taxon>Plantimonas</taxon>
    </lineage>
</organism>
<comment type="caution">
    <text evidence="2">The sequence shown here is derived from an EMBL/GenBank/DDBJ whole genome shotgun (WGS) entry which is preliminary data.</text>
</comment>
<dbReference type="Proteomes" id="UP000432089">
    <property type="component" value="Unassembled WGS sequence"/>
</dbReference>
<feature type="signal peptide" evidence="1">
    <location>
        <begin position="1"/>
        <end position="22"/>
    </location>
</feature>
<dbReference type="InterPro" id="IPR007325">
    <property type="entry name" value="KFase/CYL"/>
</dbReference>
<dbReference type="SUPFAM" id="SSF102198">
    <property type="entry name" value="Putative cyclase"/>
    <property type="match status" value="1"/>
</dbReference>
<keyword evidence="1" id="KW-0732">Signal</keyword>
<gene>
    <name evidence="2" type="ORF">F6X38_10560</name>
</gene>
<dbReference type="InterPro" id="IPR037175">
    <property type="entry name" value="KFase_sf"/>
</dbReference>
<evidence type="ECO:0000313" key="3">
    <source>
        <dbReference type="Proteomes" id="UP000432089"/>
    </source>
</evidence>
<dbReference type="GO" id="GO:0019441">
    <property type="term" value="P:L-tryptophan catabolic process to kynurenine"/>
    <property type="evidence" value="ECO:0007669"/>
    <property type="project" value="InterPro"/>
</dbReference>
<dbReference type="Pfam" id="PF04199">
    <property type="entry name" value="Cyclase"/>
    <property type="match status" value="1"/>
</dbReference>
<dbReference type="Gene3D" id="3.50.30.50">
    <property type="entry name" value="Putative cyclase"/>
    <property type="match status" value="1"/>
</dbReference>
<protein>
    <submittedName>
        <fullName evidence="2">Cyclase family protein</fullName>
    </submittedName>
</protein>
<reference evidence="2 3" key="1">
    <citation type="submission" date="2019-09" db="EMBL/GenBank/DDBJ databases">
        <title>YIM 132180 draft genome.</title>
        <authorList>
            <person name="Zhang K."/>
        </authorList>
    </citation>
    <scope>NUCLEOTIDE SEQUENCE [LARGE SCALE GENOMIC DNA]</scope>
    <source>
        <strain evidence="2 3">YIM 132180</strain>
    </source>
</reference>
<dbReference type="PANTHER" id="PTHR43564:SF2">
    <property type="entry name" value="BLR6059 PROTEIN"/>
    <property type="match status" value="1"/>
</dbReference>
<name>A0A7V7PPP9_9HYPH</name>
<dbReference type="GO" id="GO:0004061">
    <property type="term" value="F:arylformamidase activity"/>
    <property type="evidence" value="ECO:0007669"/>
    <property type="project" value="InterPro"/>
</dbReference>
<sequence>MTAWKKLPAVSMVVLLAAGAAAKADDAKGLWSLYDNGLKSAKYVDLTHTITPKIPVWAGFGPPSFGPAKAGADVEGFATKGETFTWAKNGFEATEYRLTTDQLGTQLDPPAHWAPEYPAIDELPPTYAVRPLAVIPIVEQLRTDDNYALQAKDIEAWEKANGRIPEGSVVMVRSDWSKRWPDPELAKLARFPGVSLAALKFLHEERHILFHGHEPLDTDSTPTLEGEHWLMHNGYAQAEGVANLDQVPETGCLVTIGYPKFGGGLGGYARYVAICPPDAPNGVTIGRTDAPLPKSDKVLHYDKAAGMRVR</sequence>
<dbReference type="AlphaFoldDB" id="A0A7V7PPP9"/>
<dbReference type="PANTHER" id="PTHR43564">
    <property type="entry name" value="KYNURENINE FORMAMIDASE-LIKE PROTEIN"/>
    <property type="match status" value="1"/>
</dbReference>
<dbReference type="EMBL" id="VZDO01000007">
    <property type="protein sequence ID" value="KAB0680004.1"/>
    <property type="molecule type" value="Genomic_DNA"/>
</dbReference>
<keyword evidence="3" id="KW-1185">Reference proteome</keyword>
<proteinExistence type="predicted"/>
<accession>A0A7V7PPP9</accession>